<dbReference type="HOGENOM" id="CLU_445309_0_0_11"/>
<dbReference type="GO" id="GO:0003677">
    <property type="term" value="F:DNA binding"/>
    <property type="evidence" value="ECO:0007669"/>
    <property type="project" value="UniProtKB-KW"/>
</dbReference>
<proteinExistence type="predicted"/>
<keyword evidence="4" id="KW-0472">Membrane</keyword>
<feature type="transmembrane region" description="Helical" evidence="4">
    <location>
        <begin position="418"/>
        <end position="438"/>
    </location>
</feature>
<feature type="transmembrane region" description="Helical" evidence="4">
    <location>
        <begin position="79"/>
        <end position="98"/>
    </location>
</feature>
<dbReference type="STRING" id="742742.HMPREF9452_00545"/>
<comment type="caution">
    <text evidence="6">The sequence shown here is derived from an EMBL/GenBank/DDBJ whole genome shotgun (WGS) entry which is preliminary data.</text>
</comment>
<feature type="transmembrane region" description="Helical" evidence="4">
    <location>
        <begin position="193"/>
        <end position="217"/>
    </location>
</feature>
<evidence type="ECO:0000256" key="3">
    <source>
        <dbReference type="ARBA" id="ARBA00023163"/>
    </source>
</evidence>
<feature type="transmembrane region" description="Helical" evidence="4">
    <location>
        <begin position="254"/>
        <end position="275"/>
    </location>
</feature>
<feature type="transmembrane region" description="Helical" evidence="4">
    <location>
        <begin position="163"/>
        <end position="181"/>
    </location>
</feature>
<evidence type="ECO:0000313" key="6">
    <source>
        <dbReference type="EMBL" id="EGX67533.1"/>
    </source>
</evidence>
<dbReference type="Pfam" id="PF00196">
    <property type="entry name" value="GerE"/>
    <property type="match status" value="1"/>
</dbReference>
<feature type="transmembrane region" description="Helical" evidence="4">
    <location>
        <begin position="229"/>
        <end position="248"/>
    </location>
</feature>
<dbReference type="InterPro" id="IPR016032">
    <property type="entry name" value="Sig_transdc_resp-reg_C-effctor"/>
</dbReference>
<dbReference type="CDD" id="cd06170">
    <property type="entry name" value="LuxR_C_like"/>
    <property type="match status" value="1"/>
</dbReference>
<dbReference type="Proteomes" id="UP000004830">
    <property type="component" value="Unassembled WGS sequence"/>
</dbReference>
<dbReference type="EMBL" id="ADLS01000006">
    <property type="protein sequence ID" value="EGX67533.1"/>
    <property type="molecule type" value="Genomic_DNA"/>
</dbReference>
<keyword evidence="4" id="KW-1133">Transmembrane helix</keyword>
<organism evidence="6 7">
    <name type="scientific">Collinsella tanakaei YIT 12063</name>
    <dbReference type="NCBI Taxonomy" id="742742"/>
    <lineage>
        <taxon>Bacteria</taxon>
        <taxon>Bacillati</taxon>
        <taxon>Actinomycetota</taxon>
        <taxon>Coriobacteriia</taxon>
        <taxon>Coriobacteriales</taxon>
        <taxon>Coriobacteriaceae</taxon>
        <taxon>Collinsella</taxon>
    </lineage>
</organism>
<dbReference type="PRINTS" id="PR00038">
    <property type="entry name" value="HTHLUXR"/>
</dbReference>
<keyword evidence="1" id="KW-0805">Transcription regulation</keyword>
<dbReference type="InterPro" id="IPR000792">
    <property type="entry name" value="Tscrpt_reg_LuxR_C"/>
</dbReference>
<dbReference type="Gene3D" id="1.10.10.10">
    <property type="entry name" value="Winged helix-like DNA-binding domain superfamily/Winged helix DNA-binding domain"/>
    <property type="match status" value="1"/>
</dbReference>
<feature type="transmembrane region" description="Helical" evidence="4">
    <location>
        <begin position="468"/>
        <end position="487"/>
    </location>
</feature>
<dbReference type="AlphaFoldDB" id="G1WGT2"/>
<keyword evidence="4" id="KW-0812">Transmembrane</keyword>
<evidence type="ECO:0000313" key="7">
    <source>
        <dbReference type="Proteomes" id="UP000004830"/>
    </source>
</evidence>
<evidence type="ECO:0000256" key="1">
    <source>
        <dbReference type="ARBA" id="ARBA00023015"/>
    </source>
</evidence>
<dbReference type="PANTHER" id="PTHR44688:SF16">
    <property type="entry name" value="DNA-BINDING TRANSCRIPTIONAL ACTIVATOR DEVR_DOSR"/>
    <property type="match status" value="1"/>
</dbReference>
<dbReference type="PANTHER" id="PTHR44688">
    <property type="entry name" value="DNA-BINDING TRANSCRIPTIONAL ACTIVATOR DEVR_DOSR"/>
    <property type="match status" value="1"/>
</dbReference>
<reference evidence="6 7" key="1">
    <citation type="submission" date="2011-06" db="EMBL/GenBank/DDBJ databases">
        <title>The Genome Sequence of Collinsella tanakaei YIT 12063.</title>
        <authorList>
            <consortium name="The Broad Institute Genome Sequencing Platform"/>
            <person name="Earl A."/>
            <person name="Ward D."/>
            <person name="Feldgarden M."/>
            <person name="Gevers D."/>
            <person name="Morotomi M."/>
            <person name="Young S.K."/>
            <person name="Zeng Q."/>
            <person name="Gargeya S."/>
            <person name="Fitzgerald M."/>
            <person name="Haas B."/>
            <person name="Abouelleil A."/>
            <person name="Alvarado L."/>
            <person name="Arachchi H.M."/>
            <person name="Berlin A."/>
            <person name="Brown A."/>
            <person name="Chapman S.B."/>
            <person name="Chen Z."/>
            <person name="Dunbar C."/>
            <person name="Freedman E."/>
            <person name="Gearin G."/>
            <person name="Gellesch M."/>
            <person name="Goldberg J."/>
            <person name="Griggs A."/>
            <person name="Gujja S."/>
            <person name="Heiman D."/>
            <person name="Howarth C."/>
            <person name="Larson L."/>
            <person name="Lui A."/>
            <person name="MacDonald P.J.P."/>
            <person name="Mehta T."/>
            <person name="Montmayeur A."/>
            <person name="Murphy C."/>
            <person name="Neiman D."/>
            <person name="Pearson M."/>
            <person name="Priest M."/>
            <person name="Roberts A."/>
            <person name="Saif S."/>
            <person name="Shea T."/>
            <person name="Shenoy N."/>
            <person name="Sisk P."/>
            <person name="Stolte C."/>
            <person name="Sykes S."/>
            <person name="Wortman J."/>
            <person name="Nusbaum C."/>
            <person name="Birren B."/>
        </authorList>
    </citation>
    <scope>NUCLEOTIDE SEQUENCE [LARGE SCALE GENOMIC DNA]</scope>
    <source>
        <strain evidence="6 7">YIT 12063</strain>
    </source>
</reference>
<keyword evidence="7" id="KW-1185">Reference proteome</keyword>
<feature type="transmembrane region" description="Helical" evidence="4">
    <location>
        <begin position="499"/>
        <end position="517"/>
    </location>
</feature>
<keyword evidence="2" id="KW-0238">DNA-binding</keyword>
<feature type="domain" description="HTH luxR-type" evidence="5">
    <location>
        <begin position="301"/>
        <end position="366"/>
    </location>
</feature>
<evidence type="ECO:0000256" key="4">
    <source>
        <dbReference type="SAM" id="Phobius"/>
    </source>
</evidence>
<dbReference type="GO" id="GO:0006355">
    <property type="term" value="P:regulation of DNA-templated transcription"/>
    <property type="evidence" value="ECO:0007669"/>
    <property type="project" value="InterPro"/>
</dbReference>
<dbReference type="PROSITE" id="PS50043">
    <property type="entry name" value="HTH_LUXR_2"/>
    <property type="match status" value="1"/>
</dbReference>
<evidence type="ECO:0000256" key="2">
    <source>
        <dbReference type="ARBA" id="ARBA00023125"/>
    </source>
</evidence>
<protein>
    <recommendedName>
        <fullName evidence="5">HTH luxR-type domain-containing protein</fullName>
    </recommendedName>
</protein>
<dbReference type="PATRIC" id="fig|742742.3.peg.522"/>
<dbReference type="SMART" id="SM00421">
    <property type="entry name" value="HTH_LUXR"/>
    <property type="match status" value="1"/>
</dbReference>
<accession>G1WGT2</accession>
<feature type="transmembrane region" description="Helical" evidence="4">
    <location>
        <begin position="47"/>
        <end position="67"/>
    </location>
</feature>
<dbReference type="SUPFAM" id="SSF46894">
    <property type="entry name" value="C-terminal effector domain of the bipartite response regulators"/>
    <property type="match status" value="2"/>
</dbReference>
<gene>
    <name evidence="6" type="ORF">HMPREF9452_00545</name>
</gene>
<sequence>MKRSPNKAMAPCVQRATAYALWGILLLALPQFARASALAPAGFGLSGFPQLVMLLIVSLLAMMIEGLDEHLRPLARAKVIAFACLLYLALEVGFLVVRDTPAWVSSTHEGWFVLEQVLYMTLVMQWMLRMHADATAHDYGLQDGLRAGSDDKRLVGYRNYPRIALALFGGLTLSSLGMDVADAWLSSFFAQQGFALPVDFAMGLSAFAFAACALLPLRAWLASGMGLHAYLLVYFCSKVSALMLMRLVPAGASLSIAAIFGVALASILILLLVAVHLKRGHADGSVEYGGQELRANTSLVALDGIDALSSREREVLDLTLQGLTQKEIGAQLGVSVATAGTYRTRAYRKLGFTSKEELIALLEARRQVRGDSTQVTGADLAARRSQVLHPLLVSAAPFLFVAAVLYVPLSLLPFEVRFALSPVLVVAVFAVGIVLLFAGATGRAPDQTTEQTTTQTETRDKGITNNEWGAACVLACCLISLSARMYTDRGYTDPNSVKLDIELIAVLSIVAIVRALGCRRQAFESMQFPSLLDRNQFYRRACSLFVAMGYSDDEAKALADTCLGKTAASIAKELYMSPSRVRACRTCAYRQLGVRDGAEFRRAVSRLIAAQFT</sequence>
<keyword evidence="3" id="KW-0804">Transcription</keyword>
<feature type="transmembrane region" description="Helical" evidence="4">
    <location>
        <begin position="391"/>
        <end position="412"/>
    </location>
</feature>
<evidence type="ECO:0000259" key="5">
    <source>
        <dbReference type="PROSITE" id="PS50043"/>
    </source>
</evidence>
<name>G1WGT2_9ACTN</name>
<dbReference type="InterPro" id="IPR036388">
    <property type="entry name" value="WH-like_DNA-bd_sf"/>
</dbReference>